<dbReference type="AlphaFoldDB" id="A0A291GEL0"/>
<dbReference type="OrthoDB" id="9803111at2"/>
<evidence type="ECO:0000259" key="3">
    <source>
        <dbReference type="Pfam" id="PF02719"/>
    </source>
</evidence>
<name>A0A291GEL0_9RHOB</name>
<dbReference type="STRING" id="1758178.GCA_001550095_01996"/>
<evidence type="ECO:0000313" key="5">
    <source>
        <dbReference type="Proteomes" id="UP000217935"/>
    </source>
</evidence>
<evidence type="ECO:0000256" key="2">
    <source>
        <dbReference type="SAM" id="Phobius"/>
    </source>
</evidence>
<dbReference type="CDD" id="cd05237">
    <property type="entry name" value="UDP_invert_4-6DH_SDR_e"/>
    <property type="match status" value="1"/>
</dbReference>
<dbReference type="EMBL" id="CP022196">
    <property type="protein sequence ID" value="ATG48621.1"/>
    <property type="molecule type" value="Genomic_DNA"/>
</dbReference>
<sequence length="620" mass="67702">MTSLPRNVIRAVILMSDFLVLTLSLLLSLQLLPGMEVAGDNVTLLWLCGALMTGGLLLNVIFRLDRIKLVMLNSRDLMTIFRFSLGIALVLWAASVALGVPHSGAAVLTFGIFVFAGLVVSRAIAVSILSGLREHLHRRKSVAIFGAGAAGVQLASAMGQSPDRRVVAFFDDNPAMQGMDIGGIPVLPSGNLVQDVFRNAISEVMIALPDSARKRRDTIVDLCERVDIPVQILPSFIDMLVERGNARLRTVDPDEVLGRGKVDLDTPEMVKSYAGRVIMVTGAGGSIGSELCRQLLNCQPNKIVLFEQNEYNLYALDLELRSRALARDIEILPCLGTVTDAGRLRHVMRQHGVEIVLHAAAYKHVPLVENNEIEGTRNNVMGTKILADTAVQEGVERFILVSTDKAVRPSSVMGATKRISELIVQDIQSRAPRTKFSMVRFGNVLGSSGSVLPLFQAQIESGGPVTVTHPEMRRYFMTIAEASRLVLLAGAYAEGGDVFVLDMGKPQKIMDLARKLIQLSGRSVKDPLTGQGDIEIRIIGLRPGEKLYEELFVDLDDLRKTPHPKILRAEEHCLSQIEVAGLLREIQAAIEAANCDKLRGIVMGYAHRHDPTREVRTGAV</sequence>
<dbReference type="PANTHER" id="PTHR43318">
    <property type="entry name" value="UDP-N-ACETYLGLUCOSAMINE 4,6-DEHYDRATASE"/>
    <property type="match status" value="1"/>
</dbReference>
<feature type="transmembrane region" description="Helical" evidence="2">
    <location>
        <begin position="83"/>
        <end position="100"/>
    </location>
</feature>
<comment type="similarity">
    <text evidence="1">Belongs to the polysaccharide synthase family.</text>
</comment>
<keyword evidence="2" id="KW-1133">Transmembrane helix</keyword>
<dbReference type="KEGG" id="ceh:CEW89_14280"/>
<proteinExistence type="inferred from homology"/>
<keyword evidence="5" id="KW-1185">Reference proteome</keyword>
<dbReference type="InterPro" id="IPR003869">
    <property type="entry name" value="Polysac_CapD-like"/>
</dbReference>
<gene>
    <name evidence="4" type="ORF">CEW89_14280</name>
</gene>
<evidence type="ECO:0000256" key="1">
    <source>
        <dbReference type="ARBA" id="ARBA00007430"/>
    </source>
</evidence>
<feature type="transmembrane region" description="Helical" evidence="2">
    <location>
        <begin position="12"/>
        <end position="32"/>
    </location>
</feature>
<dbReference type="InterPro" id="IPR036291">
    <property type="entry name" value="NAD(P)-bd_dom_sf"/>
</dbReference>
<feature type="domain" description="Polysaccharide biosynthesis protein CapD-like" evidence="3">
    <location>
        <begin position="278"/>
        <end position="570"/>
    </location>
</feature>
<keyword evidence="2" id="KW-0812">Transmembrane</keyword>
<dbReference type="Pfam" id="PF02719">
    <property type="entry name" value="Polysacc_synt_2"/>
    <property type="match status" value="1"/>
</dbReference>
<dbReference type="Proteomes" id="UP000217935">
    <property type="component" value="Chromosome"/>
</dbReference>
<evidence type="ECO:0000313" key="4">
    <source>
        <dbReference type="EMBL" id="ATG48621.1"/>
    </source>
</evidence>
<feature type="transmembrane region" description="Helical" evidence="2">
    <location>
        <begin position="141"/>
        <end position="159"/>
    </location>
</feature>
<dbReference type="SUPFAM" id="SSF51735">
    <property type="entry name" value="NAD(P)-binding Rossmann-fold domains"/>
    <property type="match status" value="2"/>
</dbReference>
<accession>A0A291GEL0</accession>
<feature type="transmembrane region" description="Helical" evidence="2">
    <location>
        <begin position="44"/>
        <end position="62"/>
    </location>
</feature>
<feature type="transmembrane region" description="Helical" evidence="2">
    <location>
        <begin position="106"/>
        <end position="129"/>
    </location>
</feature>
<dbReference type="Gene3D" id="3.40.50.720">
    <property type="entry name" value="NAD(P)-binding Rossmann-like Domain"/>
    <property type="match status" value="2"/>
</dbReference>
<keyword evidence="2" id="KW-0472">Membrane</keyword>
<organism evidence="4 5">
    <name type="scientific">Celeribacter ethanolicus</name>
    <dbReference type="NCBI Taxonomy" id="1758178"/>
    <lineage>
        <taxon>Bacteria</taxon>
        <taxon>Pseudomonadati</taxon>
        <taxon>Pseudomonadota</taxon>
        <taxon>Alphaproteobacteria</taxon>
        <taxon>Rhodobacterales</taxon>
        <taxon>Roseobacteraceae</taxon>
        <taxon>Celeribacter</taxon>
    </lineage>
</organism>
<reference evidence="4 5" key="1">
    <citation type="submission" date="2017-06" db="EMBL/GenBank/DDBJ databases">
        <title>Celeribacter sp. TSPH2 complete genome sequence.</title>
        <authorList>
            <person name="Woo J.-H."/>
            <person name="Kim H.-S."/>
        </authorList>
    </citation>
    <scope>NUCLEOTIDE SEQUENCE [LARGE SCALE GENOMIC DNA]</scope>
    <source>
        <strain evidence="4 5">TSPH2</strain>
    </source>
</reference>
<dbReference type="InterPro" id="IPR051203">
    <property type="entry name" value="Polysaccharide_Synthase-Rel"/>
</dbReference>
<protein>
    <submittedName>
        <fullName evidence="4">NADH-dependent dehydratase</fullName>
    </submittedName>
</protein>
<dbReference type="PANTHER" id="PTHR43318:SF1">
    <property type="entry name" value="POLYSACCHARIDE BIOSYNTHESIS PROTEIN EPSC-RELATED"/>
    <property type="match status" value="1"/>
</dbReference>
<dbReference type="Pfam" id="PF13727">
    <property type="entry name" value="CoA_binding_3"/>
    <property type="match status" value="1"/>
</dbReference>